<protein>
    <submittedName>
        <fullName evidence="1">Uncharacterized protein</fullName>
    </submittedName>
</protein>
<proteinExistence type="predicted"/>
<name>A0A0A9HM33_ARUDO</name>
<accession>A0A0A9HM33</accession>
<evidence type="ECO:0000313" key="1">
    <source>
        <dbReference type="EMBL" id="JAE36904.1"/>
    </source>
</evidence>
<reference evidence="1" key="2">
    <citation type="journal article" date="2015" name="Data Brief">
        <title>Shoot transcriptome of the giant reed, Arundo donax.</title>
        <authorList>
            <person name="Barrero R.A."/>
            <person name="Guerrero F.D."/>
            <person name="Moolhuijzen P."/>
            <person name="Goolsby J.A."/>
            <person name="Tidwell J."/>
            <person name="Bellgard S.E."/>
            <person name="Bellgard M.I."/>
        </authorList>
    </citation>
    <scope>NUCLEOTIDE SEQUENCE</scope>
    <source>
        <tissue evidence="1">Shoot tissue taken approximately 20 cm above the soil surface</tissue>
    </source>
</reference>
<dbReference type="EMBL" id="GBRH01160992">
    <property type="protein sequence ID" value="JAE36904.1"/>
    <property type="molecule type" value="Transcribed_RNA"/>
</dbReference>
<dbReference type="AlphaFoldDB" id="A0A0A9HM33"/>
<reference evidence="1" key="1">
    <citation type="submission" date="2014-09" db="EMBL/GenBank/DDBJ databases">
        <authorList>
            <person name="Magalhaes I.L.F."/>
            <person name="Oliveira U."/>
            <person name="Santos F.R."/>
            <person name="Vidigal T.H.D.A."/>
            <person name="Brescovit A.D."/>
            <person name="Santos A.J."/>
        </authorList>
    </citation>
    <scope>NUCLEOTIDE SEQUENCE</scope>
    <source>
        <tissue evidence="1">Shoot tissue taken approximately 20 cm above the soil surface</tissue>
    </source>
</reference>
<organism evidence="1">
    <name type="scientific">Arundo donax</name>
    <name type="common">Giant reed</name>
    <name type="synonym">Donax arundinaceus</name>
    <dbReference type="NCBI Taxonomy" id="35708"/>
    <lineage>
        <taxon>Eukaryota</taxon>
        <taxon>Viridiplantae</taxon>
        <taxon>Streptophyta</taxon>
        <taxon>Embryophyta</taxon>
        <taxon>Tracheophyta</taxon>
        <taxon>Spermatophyta</taxon>
        <taxon>Magnoliopsida</taxon>
        <taxon>Liliopsida</taxon>
        <taxon>Poales</taxon>
        <taxon>Poaceae</taxon>
        <taxon>PACMAD clade</taxon>
        <taxon>Arundinoideae</taxon>
        <taxon>Arundineae</taxon>
        <taxon>Arundo</taxon>
    </lineage>
</organism>
<sequence length="17" mass="1875">MESTALRWPLSAPIATM</sequence>